<evidence type="ECO:0000313" key="9">
    <source>
        <dbReference type="Proteomes" id="UP000249577"/>
    </source>
</evidence>
<dbReference type="InterPro" id="IPR053967">
    <property type="entry name" value="LlgE_F_G-like_D1"/>
</dbReference>
<dbReference type="InterPro" id="IPR037925">
    <property type="entry name" value="FlgE/F/G-like"/>
</dbReference>
<dbReference type="InterPro" id="IPR001444">
    <property type="entry name" value="Flag_bb_rod_N"/>
</dbReference>
<keyword evidence="8" id="KW-0282">Flagellum</keyword>
<evidence type="ECO:0000259" key="6">
    <source>
        <dbReference type="Pfam" id="PF06429"/>
    </source>
</evidence>
<evidence type="ECO:0000256" key="2">
    <source>
        <dbReference type="ARBA" id="ARBA00009677"/>
    </source>
</evidence>
<dbReference type="GO" id="GO:0071978">
    <property type="term" value="P:bacterial-type flagellum-dependent swarming motility"/>
    <property type="evidence" value="ECO:0007669"/>
    <property type="project" value="TreeGrafter"/>
</dbReference>
<dbReference type="Pfam" id="PF06429">
    <property type="entry name" value="Flg_bbr_C"/>
    <property type="match status" value="1"/>
</dbReference>
<dbReference type="Pfam" id="PF00460">
    <property type="entry name" value="Flg_bb_rod"/>
    <property type="match status" value="1"/>
</dbReference>
<gene>
    <name evidence="8" type="primary">flgF</name>
    <name evidence="8" type="ORF">DI565_01250</name>
</gene>
<evidence type="ECO:0000256" key="4">
    <source>
        <dbReference type="RuleBase" id="RU362116"/>
    </source>
</evidence>
<evidence type="ECO:0000256" key="3">
    <source>
        <dbReference type="ARBA" id="ARBA00023143"/>
    </source>
</evidence>
<dbReference type="PANTHER" id="PTHR30435">
    <property type="entry name" value="FLAGELLAR PROTEIN"/>
    <property type="match status" value="1"/>
</dbReference>
<protein>
    <recommendedName>
        <fullName evidence="4">Flagellar basal-body rod protein FlgF</fullName>
    </recommendedName>
</protein>
<dbReference type="PANTHER" id="PTHR30435:SF19">
    <property type="entry name" value="FLAGELLAR BASAL-BODY ROD PROTEIN FLGG"/>
    <property type="match status" value="1"/>
</dbReference>
<dbReference type="AlphaFoldDB" id="A0A2W5KSF5"/>
<dbReference type="InterPro" id="IPR020013">
    <property type="entry name" value="Flagellar_FlgE/F/G"/>
</dbReference>
<keyword evidence="8" id="KW-0966">Cell projection</keyword>
<dbReference type="EMBL" id="QFPN01000001">
    <property type="protein sequence ID" value="PZQ19049.1"/>
    <property type="molecule type" value="Genomic_DNA"/>
</dbReference>
<name>A0A2W5KSF5_ANCNO</name>
<dbReference type="InterPro" id="IPR010930">
    <property type="entry name" value="Flg_bb/hook_C_dom"/>
</dbReference>
<comment type="subunit">
    <text evidence="4">The basal body constitutes a major portion of the flagellar organelle and consists of five rings (E,L,P,S, and M) mounted on a central rod. The rod consists of about 26 subunits of FlgG in the distal portion, and FlgB, FlgC and FlgF are thought to build up the proximal portion of the rod with about 6 subunits each.</text>
</comment>
<feature type="domain" description="Flagellar basal-body/hook protein C-terminal" evidence="6">
    <location>
        <begin position="197"/>
        <end position="240"/>
    </location>
</feature>
<sequence length="248" mass="26864">MENASLVGLSRQVVLRRELDMIANNVANMNTSGFKAEQMAFGEYLMPKARDETFERRADRPMSFVEDVATWHDHSAGVIQSTGAETDVAIDGDGFFVVEGAGGTRYTRNGAFQINATGELVTSEGARVLSTSGPIQFGPNEHGLTIAADGSISTNEGVRGRLRIARFANLQDLSKDGSSGFRTDATPEEPTARIRLVQGAVEKSNVRPVLEMSRLVEVTRAYESVTALLSKQDDVRRSAIEKLAEVPA</sequence>
<reference evidence="8 9" key="1">
    <citation type="submission" date="2017-08" db="EMBL/GenBank/DDBJ databases">
        <title>Infants hospitalized years apart are colonized by the same room-sourced microbial strains.</title>
        <authorList>
            <person name="Brooks B."/>
            <person name="Olm M.R."/>
            <person name="Firek B.A."/>
            <person name="Baker R."/>
            <person name="Thomas B.C."/>
            <person name="Morowitz M.J."/>
            <person name="Banfield J.F."/>
        </authorList>
    </citation>
    <scope>NUCLEOTIDE SEQUENCE [LARGE SCALE GENOMIC DNA]</scope>
    <source>
        <strain evidence="8">S2_005_003_R2_43</strain>
    </source>
</reference>
<dbReference type="NCBIfam" id="TIGR03506">
    <property type="entry name" value="FlgEFG_subfam"/>
    <property type="match status" value="1"/>
</dbReference>
<proteinExistence type="inferred from homology"/>
<keyword evidence="8" id="KW-0969">Cilium</keyword>
<evidence type="ECO:0000313" key="8">
    <source>
        <dbReference type="EMBL" id="PZQ19049.1"/>
    </source>
</evidence>
<organism evidence="8 9">
    <name type="scientific">Ancylobacter novellus</name>
    <name type="common">Thiobacillus novellus</name>
    <dbReference type="NCBI Taxonomy" id="921"/>
    <lineage>
        <taxon>Bacteria</taxon>
        <taxon>Pseudomonadati</taxon>
        <taxon>Pseudomonadota</taxon>
        <taxon>Alphaproteobacteria</taxon>
        <taxon>Hyphomicrobiales</taxon>
        <taxon>Xanthobacteraceae</taxon>
        <taxon>Ancylobacter</taxon>
    </lineage>
</organism>
<feature type="domain" description="Flagellar basal body rod protein N-terminal" evidence="5">
    <location>
        <begin position="8"/>
        <end position="35"/>
    </location>
</feature>
<dbReference type="InterPro" id="IPR012836">
    <property type="entry name" value="FlgF"/>
</dbReference>
<comment type="subcellular location">
    <subcellularLocation>
        <location evidence="1 4">Bacterial flagellum basal body</location>
    </subcellularLocation>
</comment>
<dbReference type="PROSITE" id="PS00588">
    <property type="entry name" value="FLAGELLA_BB_ROD"/>
    <property type="match status" value="1"/>
</dbReference>
<evidence type="ECO:0000256" key="1">
    <source>
        <dbReference type="ARBA" id="ARBA00004117"/>
    </source>
</evidence>
<feature type="domain" description="Flagellar hook protein FlgE/F/G-like D1" evidence="7">
    <location>
        <begin position="89"/>
        <end position="153"/>
    </location>
</feature>
<dbReference type="NCBIfam" id="TIGR02490">
    <property type="entry name" value="flgF"/>
    <property type="match status" value="1"/>
</dbReference>
<accession>A0A2W5KSF5</accession>
<keyword evidence="3 4" id="KW-0975">Bacterial flagellum</keyword>
<evidence type="ECO:0000259" key="7">
    <source>
        <dbReference type="Pfam" id="PF22692"/>
    </source>
</evidence>
<comment type="similarity">
    <text evidence="2 4">Belongs to the flagella basal body rod proteins family.</text>
</comment>
<dbReference type="InterPro" id="IPR019776">
    <property type="entry name" value="Flagellar_basal_body_rod_CS"/>
</dbReference>
<dbReference type="Pfam" id="PF22692">
    <property type="entry name" value="LlgE_F_G_D1"/>
    <property type="match status" value="1"/>
</dbReference>
<evidence type="ECO:0000259" key="5">
    <source>
        <dbReference type="Pfam" id="PF00460"/>
    </source>
</evidence>
<dbReference type="GO" id="GO:0030694">
    <property type="term" value="C:bacterial-type flagellum basal body, rod"/>
    <property type="evidence" value="ECO:0007669"/>
    <property type="project" value="UniProtKB-UniRule"/>
</dbReference>
<dbReference type="Proteomes" id="UP000249577">
    <property type="component" value="Unassembled WGS sequence"/>
</dbReference>
<dbReference type="SUPFAM" id="SSF117143">
    <property type="entry name" value="Flagellar hook protein flgE"/>
    <property type="match status" value="1"/>
</dbReference>
<comment type="caution">
    <text evidence="8">The sequence shown here is derived from an EMBL/GenBank/DDBJ whole genome shotgun (WGS) entry which is preliminary data.</text>
</comment>